<feature type="transmembrane region" description="Helical" evidence="5">
    <location>
        <begin position="313"/>
        <end position="332"/>
    </location>
</feature>
<evidence type="ECO:0000259" key="6">
    <source>
        <dbReference type="PROSITE" id="PS51012"/>
    </source>
</evidence>
<dbReference type="GO" id="GO:0016020">
    <property type="term" value="C:membrane"/>
    <property type="evidence" value="ECO:0007669"/>
    <property type="project" value="UniProtKB-SubCell"/>
</dbReference>
<dbReference type="InterPro" id="IPR013525">
    <property type="entry name" value="ABC2_TM"/>
</dbReference>
<evidence type="ECO:0000256" key="1">
    <source>
        <dbReference type="ARBA" id="ARBA00004141"/>
    </source>
</evidence>
<dbReference type="Pfam" id="PF01061">
    <property type="entry name" value="ABC2_membrane"/>
    <property type="match status" value="1"/>
</dbReference>
<proteinExistence type="predicted"/>
<dbReference type="InterPro" id="IPR052902">
    <property type="entry name" value="ABC-2_transporter"/>
</dbReference>
<evidence type="ECO:0000313" key="7">
    <source>
        <dbReference type="EMBL" id="OIR02307.1"/>
    </source>
</evidence>
<comment type="subcellular location">
    <subcellularLocation>
        <location evidence="1">Membrane</location>
        <topology evidence="1">Multi-pass membrane protein</topology>
    </subcellularLocation>
</comment>
<organism evidence="7">
    <name type="scientific">mine drainage metagenome</name>
    <dbReference type="NCBI Taxonomy" id="410659"/>
    <lineage>
        <taxon>unclassified sequences</taxon>
        <taxon>metagenomes</taxon>
        <taxon>ecological metagenomes</taxon>
    </lineage>
</organism>
<protein>
    <submittedName>
        <fullName evidence="7">Inner membrane transport permease YbhR</fullName>
    </submittedName>
</protein>
<comment type="caution">
    <text evidence="7">The sequence shown here is derived from an EMBL/GenBank/DDBJ whole genome shotgun (WGS) entry which is preliminary data.</text>
</comment>
<accession>A0A1J5S2S2</accession>
<feature type="transmembrane region" description="Helical" evidence="5">
    <location>
        <begin position="256"/>
        <end position="274"/>
    </location>
</feature>
<dbReference type="EMBL" id="MLJW01000076">
    <property type="protein sequence ID" value="OIR02307.1"/>
    <property type="molecule type" value="Genomic_DNA"/>
</dbReference>
<feature type="transmembrane region" description="Helical" evidence="5">
    <location>
        <begin position="187"/>
        <end position="216"/>
    </location>
</feature>
<evidence type="ECO:0000256" key="5">
    <source>
        <dbReference type="SAM" id="Phobius"/>
    </source>
</evidence>
<dbReference type="AlphaFoldDB" id="A0A1J5S2S2"/>
<feature type="transmembrane region" description="Helical" evidence="5">
    <location>
        <begin position="222"/>
        <end position="244"/>
    </location>
</feature>
<reference evidence="7" key="1">
    <citation type="submission" date="2016-10" db="EMBL/GenBank/DDBJ databases">
        <title>Sequence of Gallionella enrichment culture.</title>
        <authorList>
            <person name="Poehlein A."/>
            <person name="Muehling M."/>
            <person name="Daniel R."/>
        </authorList>
    </citation>
    <scope>NUCLEOTIDE SEQUENCE</scope>
</reference>
<dbReference type="PANTHER" id="PTHR43027:SF2">
    <property type="entry name" value="TRANSPORT PERMEASE PROTEIN"/>
    <property type="match status" value="1"/>
</dbReference>
<evidence type="ECO:0000256" key="4">
    <source>
        <dbReference type="ARBA" id="ARBA00023136"/>
    </source>
</evidence>
<name>A0A1J5S2S2_9ZZZZ</name>
<keyword evidence="3 5" id="KW-1133">Transmembrane helix</keyword>
<dbReference type="InterPro" id="IPR047817">
    <property type="entry name" value="ABC2_TM_bact-type"/>
</dbReference>
<evidence type="ECO:0000256" key="2">
    <source>
        <dbReference type="ARBA" id="ARBA00022692"/>
    </source>
</evidence>
<keyword evidence="4 5" id="KW-0472">Membrane</keyword>
<keyword evidence="2 5" id="KW-0812">Transmembrane</keyword>
<evidence type="ECO:0000256" key="3">
    <source>
        <dbReference type="ARBA" id="ARBA00022989"/>
    </source>
</evidence>
<dbReference type="PANTHER" id="PTHR43027">
    <property type="entry name" value="DOXORUBICIN RESISTANCE ABC TRANSPORTER PERMEASE PROTEIN DRRC-RELATED"/>
    <property type="match status" value="1"/>
</dbReference>
<dbReference type="GO" id="GO:0140359">
    <property type="term" value="F:ABC-type transporter activity"/>
    <property type="evidence" value="ECO:0007669"/>
    <property type="project" value="InterPro"/>
</dbReference>
<gene>
    <name evidence="7" type="primary">ybhR_13</name>
    <name evidence="7" type="ORF">GALL_156790</name>
</gene>
<feature type="domain" description="ABC transmembrane type-2" evidence="6">
    <location>
        <begin position="109"/>
        <end position="335"/>
    </location>
</feature>
<feature type="transmembrane region" description="Helical" evidence="5">
    <location>
        <begin position="143"/>
        <end position="166"/>
    </location>
</feature>
<dbReference type="PROSITE" id="PS51012">
    <property type="entry name" value="ABC_TM2"/>
    <property type="match status" value="1"/>
</dbReference>
<sequence>MKKFLAVLHARNMEFLRDRSALAWNLAMPFLLVIGLAFTFSSSNKEIYKIGIVGGIEKLHSIAPALQSTKYIQFIPYDDLDTAIGKVRHHQMDMLIDVSGAPKYWVNSSSPNGYLLERIIWGAEGSRFERQTVEGAEIRYVDWFLPGILGMNMMFACLFGVGFVIVRYRKNGFLKRLKATPLGAFQFLFAQLVSRLLLILVITTIVYTGCNMFIGFNMQGSYWTLLLVTALGATSLISIGLLIAAHTASEELAGGMLNIVTWPMMLLSGAWFSLEGAQVWVQKLALIFPLTHLISAARAIMNEGATLSQVMPHVWVLALTSVIFIAIGAYVFKWE</sequence>
<feature type="transmembrane region" description="Helical" evidence="5">
    <location>
        <begin position="21"/>
        <end position="40"/>
    </location>
</feature>